<dbReference type="HOGENOM" id="CLU_3082297_0_0_0"/>
<accession>M1Z145</accession>
<dbReference type="Proteomes" id="UP000011704">
    <property type="component" value="Unassembled WGS sequence"/>
</dbReference>
<dbReference type="InParanoid" id="M1Z145"/>
<evidence type="ECO:0000313" key="2">
    <source>
        <dbReference type="Proteomes" id="UP000011704"/>
    </source>
</evidence>
<organism evidence="1 2">
    <name type="scientific">Nitrospina gracilis (strain 3/211)</name>
    <dbReference type="NCBI Taxonomy" id="1266370"/>
    <lineage>
        <taxon>Bacteria</taxon>
        <taxon>Pseudomonadati</taxon>
        <taxon>Nitrospinota/Tectimicrobiota group</taxon>
        <taxon>Nitrospinota</taxon>
        <taxon>Nitrospinia</taxon>
        <taxon>Nitrospinales</taxon>
        <taxon>Nitrospinaceae</taxon>
        <taxon>Nitrospina</taxon>
    </lineage>
</organism>
<dbReference type="EMBL" id="CAQJ01000078">
    <property type="protein sequence ID" value="CCQ91464.1"/>
    <property type="molecule type" value="Genomic_DNA"/>
</dbReference>
<gene>
    <name evidence="1" type="ORF">NITGR_700025</name>
</gene>
<keyword evidence="2" id="KW-1185">Reference proteome</keyword>
<proteinExistence type="predicted"/>
<sequence>MIQGRLLLYLIWAIAVLFPHGSIFYPAWAGILPNVLAPLVHFKTLIFNVLRV</sequence>
<comment type="caution">
    <text evidence="1">The sequence shown here is derived from an EMBL/GenBank/DDBJ whole genome shotgun (WGS) entry which is preliminary data.</text>
</comment>
<reference evidence="1 2" key="1">
    <citation type="journal article" date="2013" name="Front. Microbiol.">
        <title>The genome of Nitrospina gracilis illuminates the metabolism and evolution of the major marine nitrite oxidizer.</title>
        <authorList>
            <person name="Luecker S."/>
            <person name="Nowka B."/>
            <person name="Rattei T."/>
            <person name="Spieck E."/>
            <person name="and Daims H."/>
        </authorList>
    </citation>
    <scope>NUCLEOTIDE SEQUENCE [LARGE SCALE GENOMIC DNA]</scope>
    <source>
        <strain evidence="1 2">3/211</strain>
    </source>
</reference>
<protein>
    <submittedName>
        <fullName evidence="1">Uncharacterized protein</fullName>
    </submittedName>
</protein>
<dbReference type="AlphaFoldDB" id="M1Z145"/>
<name>M1Z145_NITG3</name>
<evidence type="ECO:0000313" key="1">
    <source>
        <dbReference type="EMBL" id="CCQ91464.1"/>
    </source>
</evidence>